<sequence>MASQKGRCNCGSITLSLAAVPTQVVICHCLNCRKAGGPYSMNYVIDENEDAITDSKNTLRLYEDRDTISGNLCERYFCSGCGSAIYSATVVAPGKRLVKASLFDSLAHDLMEVNPEHRVTWD</sequence>
<comment type="caution">
    <text evidence="1">The sequence shown here is derived from an EMBL/GenBank/DDBJ whole genome shotgun (WGS) entry which is preliminary data.</text>
</comment>
<evidence type="ECO:0000313" key="1">
    <source>
        <dbReference type="EMBL" id="KAJ2978628.1"/>
    </source>
</evidence>
<dbReference type="Proteomes" id="UP001143910">
    <property type="component" value="Unassembled WGS sequence"/>
</dbReference>
<dbReference type="EMBL" id="JANJQO010000357">
    <property type="protein sequence ID" value="KAJ2978628.1"/>
    <property type="molecule type" value="Genomic_DNA"/>
</dbReference>
<evidence type="ECO:0000313" key="2">
    <source>
        <dbReference type="Proteomes" id="UP001143910"/>
    </source>
</evidence>
<accession>A0ACC1NHU9</accession>
<proteinExistence type="predicted"/>
<organism evidence="1 2">
    <name type="scientific">Zarea fungicola</name>
    <dbReference type="NCBI Taxonomy" id="93591"/>
    <lineage>
        <taxon>Eukaryota</taxon>
        <taxon>Fungi</taxon>
        <taxon>Dikarya</taxon>
        <taxon>Ascomycota</taxon>
        <taxon>Pezizomycotina</taxon>
        <taxon>Sordariomycetes</taxon>
        <taxon>Hypocreomycetidae</taxon>
        <taxon>Hypocreales</taxon>
        <taxon>Cordycipitaceae</taxon>
        <taxon>Zarea</taxon>
    </lineage>
</organism>
<reference evidence="1" key="1">
    <citation type="submission" date="2022-08" db="EMBL/GenBank/DDBJ databases">
        <title>Genome Sequence of Lecanicillium fungicola.</title>
        <authorList>
            <person name="Buettner E."/>
        </authorList>
    </citation>
    <scope>NUCLEOTIDE SEQUENCE</scope>
    <source>
        <strain evidence="1">Babe33</strain>
    </source>
</reference>
<keyword evidence="2" id="KW-1185">Reference proteome</keyword>
<protein>
    <submittedName>
        <fullName evidence="1">Uncharacterized protein</fullName>
    </submittedName>
</protein>
<gene>
    <name evidence="1" type="ORF">NQ176_g3711</name>
</gene>
<name>A0ACC1NHU9_9HYPO</name>